<dbReference type="Gene3D" id="3.90.550.10">
    <property type="entry name" value="Spore Coat Polysaccharide Biosynthesis Protein SpsA, Chain A"/>
    <property type="match status" value="1"/>
</dbReference>
<accession>A0AA37T7F9</accession>
<dbReference type="GO" id="GO:0016740">
    <property type="term" value="F:transferase activity"/>
    <property type="evidence" value="ECO:0007669"/>
    <property type="project" value="UniProtKB-KW"/>
</dbReference>
<reference evidence="4" key="1">
    <citation type="journal article" date="2019" name="Int. J. Syst. Evol. Microbiol.">
        <title>The Global Catalogue of Microorganisms (GCM) 10K type strain sequencing project: providing services to taxonomists for standard genome sequencing and annotation.</title>
        <authorList>
            <consortium name="The Broad Institute Genomics Platform"/>
            <consortium name="The Broad Institute Genome Sequencing Center for Infectious Disease"/>
            <person name="Wu L."/>
            <person name="Ma J."/>
        </authorList>
    </citation>
    <scope>NUCLEOTIDE SEQUENCE [LARGE SCALE GENOMIC DNA]</scope>
    <source>
        <strain evidence="4">NBRC 103632</strain>
    </source>
</reference>
<dbReference type="AlphaFoldDB" id="A0AA37T7F9"/>
<evidence type="ECO:0000256" key="1">
    <source>
        <dbReference type="SAM" id="MobiDB-lite"/>
    </source>
</evidence>
<dbReference type="CDD" id="cd00761">
    <property type="entry name" value="Glyco_tranf_GTA_type"/>
    <property type="match status" value="1"/>
</dbReference>
<comment type="caution">
    <text evidence="3">The sequence shown here is derived from an EMBL/GenBank/DDBJ whole genome shotgun (WGS) entry which is preliminary data.</text>
</comment>
<evidence type="ECO:0000313" key="3">
    <source>
        <dbReference type="EMBL" id="GLS68105.1"/>
    </source>
</evidence>
<dbReference type="PANTHER" id="PTHR43685">
    <property type="entry name" value="GLYCOSYLTRANSFERASE"/>
    <property type="match status" value="1"/>
</dbReference>
<evidence type="ECO:0000313" key="4">
    <source>
        <dbReference type="Proteomes" id="UP001157440"/>
    </source>
</evidence>
<dbReference type="InterPro" id="IPR029044">
    <property type="entry name" value="Nucleotide-diphossugar_trans"/>
</dbReference>
<dbReference type="SUPFAM" id="SSF53448">
    <property type="entry name" value="Nucleotide-diphospho-sugar transferases"/>
    <property type="match status" value="1"/>
</dbReference>
<evidence type="ECO:0000259" key="2">
    <source>
        <dbReference type="Pfam" id="PF00535"/>
    </source>
</evidence>
<dbReference type="InterPro" id="IPR001173">
    <property type="entry name" value="Glyco_trans_2-like"/>
</dbReference>
<feature type="region of interest" description="Disordered" evidence="1">
    <location>
        <begin position="1"/>
        <end position="20"/>
    </location>
</feature>
<feature type="domain" description="Glycosyltransferase 2-like" evidence="2">
    <location>
        <begin position="23"/>
        <end position="128"/>
    </location>
</feature>
<feature type="compositionally biased region" description="Basic residues" evidence="1">
    <location>
        <begin position="1"/>
        <end position="14"/>
    </location>
</feature>
<protein>
    <submittedName>
        <fullName evidence="3">Glycosyl transferase</fullName>
    </submittedName>
</protein>
<dbReference type="RefSeq" id="WP_238200093.1">
    <property type="nucleotide sequence ID" value="NZ_BPQZ01000060.1"/>
</dbReference>
<sequence>MQKPDRHRNTRKPNSKSSPEVAVVVATLGRARVVAQTLRRIENQTYKPATIIISCAAAEDFDDASDWPNVTVVTGPVGLAAQRNTALSALSEAIEIVVFFDDDFVPAADWIEIAVRAFNDNVDVVGFTGSLIADGIKGPGLSFEDADRLIEQAPPIGLVSLVEPFSPYGCNMAFRRSAVGSLRFDERLVLYGWLEDRDFGAKLKSKGGRLVKCMQAQGVHLGVKSGRVAGDRLGYSQVINPLYMLRKGTMTYIQVVDHIFRNVISNLVGSLRPEPYVDRRGRLRGNIRAGLDALLGRLDPERAVRNVQKPE</sequence>
<dbReference type="Proteomes" id="UP001157440">
    <property type="component" value="Unassembled WGS sequence"/>
</dbReference>
<gene>
    <name evidence="3" type="ORF">GCM10007890_01160</name>
</gene>
<name>A0AA37T7F9_9HYPH</name>
<proteinExistence type="predicted"/>
<organism evidence="3 4">
    <name type="scientific">Methylobacterium tardum</name>
    <dbReference type="NCBI Taxonomy" id="374432"/>
    <lineage>
        <taxon>Bacteria</taxon>
        <taxon>Pseudomonadati</taxon>
        <taxon>Pseudomonadota</taxon>
        <taxon>Alphaproteobacteria</taxon>
        <taxon>Hyphomicrobiales</taxon>
        <taxon>Methylobacteriaceae</taxon>
        <taxon>Methylobacterium</taxon>
    </lineage>
</organism>
<dbReference type="PANTHER" id="PTHR43685:SF2">
    <property type="entry name" value="GLYCOSYLTRANSFERASE 2-LIKE DOMAIN-CONTAINING PROTEIN"/>
    <property type="match status" value="1"/>
</dbReference>
<dbReference type="InterPro" id="IPR050834">
    <property type="entry name" value="Glycosyltransf_2"/>
</dbReference>
<dbReference type="EMBL" id="BSPL01000003">
    <property type="protein sequence ID" value="GLS68105.1"/>
    <property type="molecule type" value="Genomic_DNA"/>
</dbReference>
<dbReference type="Pfam" id="PF00535">
    <property type="entry name" value="Glycos_transf_2"/>
    <property type="match status" value="1"/>
</dbReference>
<keyword evidence="4" id="KW-1185">Reference proteome</keyword>
<keyword evidence="3" id="KW-0808">Transferase</keyword>